<proteinExistence type="predicted"/>
<evidence type="ECO:0000313" key="9">
    <source>
        <dbReference type="EMBL" id="MBW4659682.1"/>
    </source>
</evidence>
<keyword evidence="5 7" id="KW-0472">Membrane</keyword>
<reference evidence="9" key="1">
    <citation type="submission" date="2021-05" db="EMBL/GenBank/DDBJ databases">
        <authorList>
            <person name="Pietrasiak N."/>
            <person name="Ward R."/>
            <person name="Stajich J.E."/>
            <person name="Kurbessoian T."/>
        </authorList>
    </citation>
    <scope>NUCLEOTIDE SEQUENCE</scope>
    <source>
        <strain evidence="9">UHER 2000/2452</strain>
    </source>
</reference>
<dbReference type="InterPro" id="IPR052053">
    <property type="entry name" value="IM_YidH-like"/>
</dbReference>
<organism evidence="9 10">
    <name type="scientific">Drouetiella hepatica Uher 2000/2452</name>
    <dbReference type="NCBI Taxonomy" id="904376"/>
    <lineage>
        <taxon>Bacteria</taxon>
        <taxon>Bacillati</taxon>
        <taxon>Cyanobacteriota</taxon>
        <taxon>Cyanophyceae</taxon>
        <taxon>Oculatellales</taxon>
        <taxon>Oculatellaceae</taxon>
        <taxon>Drouetiella</taxon>
    </lineage>
</organism>
<evidence type="ECO:0000256" key="4">
    <source>
        <dbReference type="ARBA" id="ARBA00022989"/>
    </source>
</evidence>
<evidence type="ECO:0000256" key="7">
    <source>
        <dbReference type="SAM" id="Phobius"/>
    </source>
</evidence>
<evidence type="ECO:0000256" key="6">
    <source>
        <dbReference type="SAM" id="MobiDB-lite"/>
    </source>
</evidence>
<dbReference type="PANTHER" id="PTHR34187">
    <property type="entry name" value="FGR18P"/>
    <property type="match status" value="1"/>
</dbReference>
<feature type="region of interest" description="Disordered" evidence="6">
    <location>
        <begin position="127"/>
        <end position="152"/>
    </location>
</feature>
<accession>A0A951QAF0</accession>
<reference evidence="9" key="2">
    <citation type="journal article" date="2022" name="Microbiol. Resour. Announc.">
        <title>Metagenome Sequencing to Explore Phylogenomics of Terrestrial Cyanobacteria.</title>
        <authorList>
            <person name="Ward R.D."/>
            <person name="Stajich J.E."/>
            <person name="Johansen J.R."/>
            <person name="Huntemann M."/>
            <person name="Clum A."/>
            <person name="Foster B."/>
            <person name="Foster B."/>
            <person name="Roux S."/>
            <person name="Palaniappan K."/>
            <person name="Varghese N."/>
            <person name="Mukherjee S."/>
            <person name="Reddy T.B.K."/>
            <person name="Daum C."/>
            <person name="Copeland A."/>
            <person name="Chen I.A."/>
            <person name="Ivanova N.N."/>
            <person name="Kyrpides N.C."/>
            <person name="Shapiro N."/>
            <person name="Eloe-Fadrosh E.A."/>
            <person name="Pietrasiak N."/>
        </authorList>
    </citation>
    <scope>NUCLEOTIDE SEQUENCE</scope>
    <source>
        <strain evidence="9">UHER 2000/2452</strain>
    </source>
</reference>
<name>A0A951QAF0_9CYAN</name>
<gene>
    <name evidence="9" type="ORF">KME15_13480</name>
</gene>
<comment type="caution">
    <text evidence="9">The sequence shown here is derived from an EMBL/GenBank/DDBJ whole genome shotgun (WGS) entry which is preliminary data.</text>
</comment>
<evidence type="ECO:0000256" key="1">
    <source>
        <dbReference type="ARBA" id="ARBA00004651"/>
    </source>
</evidence>
<evidence type="ECO:0000259" key="8">
    <source>
        <dbReference type="Pfam" id="PF02656"/>
    </source>
</evidence>
<dbReference type="InterPro" id="IPR003807">
    <property type="entry name" value="DUF202"/>
</dbReference>
<dbReference type="Proteomes" id="UP000757435">
    <property type="component" value="Unassembled WGS sequence"/>
</dbReference>
<keyword evidence="3 7" id="KW-0812">Transmembrane</keyword>
<evidence type="ECO:0000256" key="5">
    <source>
        <dbReference type="ARBA" id="ARBA00023136"/>
    </source>
</evidence>
<comment type="subcellular location">
    <subcellularLocation>
        <location evidence="1">Cell membrane</location>
        <topology evidence="1">Multi-pass membrane protein</topology>
    </subcellularLocation>
</comment>
<feature type="domain" description="DUF202" evidence="8">
    <location>
        <begin position="9"/>
        <end position="86"/>
    </location>
</feature>
<sequence length="152" mass="17191">MTPPIDRQREHQANERTFLAWLRTSIALIGFGFAIARFGLFIHQLEFALDQAQSAAGTFNSENLGVTLVITGILTIALAVWRYNRVFWQIERGNYRPNRLIVWATAAIVIILGLLSLPLVIWRTPAPTSPTRPKPMQKQMGDRLPPDQKARS</sequence>
<evidence type="ECO:0000313" key="10">
    <source>
        <dbReference type="Proteomes" id="UP000757435"/>
    </source>
</evidence>
<feature type="transmembrane region" description="Helical" evidence="7">
    <location>
        <begin position="101"/>
        <end position="122"/>
    </location>
</feature>
<dbReference type="EMBL" id="JAHHHD010000013">
    <property type="protein sequence ID" value="MBW4659682.1"/>
    <property type="molecule type" value="Genomic_DNA"/>
</dbReference>
<dbReference type="PANTHER" id="PTHR34187:SF2">
    <property type="entry name" value="DUF202 DOMAIN-CONTAINING PROTEIN"/>
    <property type="match status" value="1"/>
</dbReference>
<evidence type="ECO:0000256" key="2">
    <source>
        <dbReference type="ARBA" id="ARBA00022475"/>
    </source>
</evidence>
<evidence type="ECO:0000256" key="3">
    <source>
        <dbReference type="ARBA" id="ARBA00022692"/>
    </source>
</evidence>
<protein>
    <submittedName>
        <fullName evidence="9">DUF202 domain-containing protein</fullName>
    </submittedName>
</protein>
<dbReference type="AlphaFoldDB" id="A0A951QAF0"/>
<feature type="compositionally biased region" description="Basic and acidic residues" evidence="6">
    <location>
        <begin position="140"/>
        <end position="152"/>
    </location>
</feature>
<keyword evidence="2" id="KW-1003">Cell membrane</keyword>
<keyword evidence="4 7" id="KW-1133">Transmembrane helix</keyword>
<feature type="transmembrane region" description="Helical" evidence="7">
    <location>
        <begin position="63"/>
        <end position="81"/>
    </location>
</feature>
<dbReference type="Pfam" id="PF02656">
    <property type="entry name" value="DUF202"/>
    <property type="match status" value="1"/>
</dbReference>
<dbReference type="GO" id="GO:0005886">
    <property type="term" value="C:plasma membrane"/>
    <property type="evidence" value="ECO:0007669"/>
    <property type="project" value="UniProtKB-SubCell"/>
</dbReference>
<feature type="transmembrane region" description="Helical" evidence="7">
    <location>
        <begin position="20"/>
        <end position="43"/>
    </location>
</feature>